<proteinExistence type="predicted"/>
<dbReference type="AlphaFoldDB" id="A0A3P1T6W0"/>
<gene>
    <name evidence="2" type="ORF">EII34_07535</name>
</gene>
<organism evidence="2 3">
    <name type="scientific">Arachnia propionica</name>
    <dbReference type="NCBI Taxonomy" id="1750"/>
    <lineage>
        <taxon>Bacteria</taxon>
        <taxon>Bacillati</taxon>
        <taxon>Actinomycetota</taxon>
        <taxon>Actinomycetes</taxon>
        <taxon>Propionibacteriales</taxon>
        <taxon>Propionibacteriaceae</taxon>
        <taxon>Arachnia</taxon>
    </lineage>
</organism>
<dbReference type="EMBL" id="RQZG01000007">
    <property type="protein sequence ID" value="RRD05182.1"/>
    <property type="molecule type" value="Genomic_DNA"/>
</dbReference>
<name>A0A3P1T6W0_9ACTN</name>
<evidence type="ECO:0000313" key="2">
    <source>
        <dbReference type="EMBL" id="RRD05182.1"/>
    </source>
</evidence>
<feature type="transmembrane region" description="Helical" evidence="1">
    <location>
        <begin position="38"/>
        <end position="54"/>
    </location>
</feature>
<dbReference type="RefSeq" id="WP_124844516.1">
    <property type="nucleotide sequence ID" value="NZ_RQZG01000007.1"/>
</dbReference>
<sequence>MARHAIAAGLTIALLAGIGLVALPSGSAAQVMSALSLMIGALLTGLGVLLLLLTSRSSDHARPTPGQGEE</sequence>
<keyword evidence="1" id="KW-0812">Transmembrane</keyword>
<evidence type="ECO:0000313" key="3">
    <source>
        <dbReference type="Proteomes" id="UP000280819"/>
    </source>
</evidence>
<comment type="caution">
    <text evidence="2">The sequence shown here is derived from an EMBL/GenBank/DDBJ whole genome shotgun (WGS) entry which is preliminary data.</text>
</comment>
<reference evidence="2 3" key="1">
    <citation type="submission" date="2018-11" db="EMBL/GenBank/DDBJ databases">
        <title>Genomes From Bacteria Associated with the Canine Oral Cavity: a Test Case for Automated Genome-Based Taxonomic Assignment.</title>
        <authorList>
            <person name="Coil D.A."/>
            <person name="Jospin G."/>
            <person name="Darling A.E."/>
            <person name="Wallis C."/>
            <person name="Davis I.J."/>
            <person name="Harris S."/>
            <person name="Eisen J.A."/>
            <person name="Holcombe L.J."/>
            <person name="O'Flynn C."/>
        </authorList>
    </citation>
    <scope>NUCLEOTIDE SEQUENCE [LARGE SCALE GENOMIC DNA]</scope>
    <source>
        <strain evidence="2 3">OH887_COT-365</strain>
    </source>
</reference>
<protein>
    <submittedName>
        <fullName evidence="2">Uncharacterized protein</fullName>
    </submittedName>
</protein>
<accession>A0A3P1T6W0</accession>
<evidence type="ECO:0000256" key="1">
    <source>
        <dbReference type="SAM" id="Phobius"/>
    </source>
</evidence>
<dbReference type="Proteomes" id="UP000280819">
    <property type="component" value="Unassembled WGS sequence"/>
</dbReference>
<keyword evidence="1" id="KW-0472">Membrane</keyword>
<keyword evidence="1" id="KW-1133">Transmembrane helix</keyword>